<dbReference type="KEGG" id="eiv:EIN_467120"/>
<feature type="signal peptide" evidence="1">
    <location>
        <begin position="1"/>
        <end position="16"/>
    </location>
</feature>
<evidence type="ECO:0000256" key="1">
    <source>
        <dbReference type="SAM" id="SignalP"/>
    </source>
</evidence>
<proteinExistence type="predicted"/>
<dbReference type="AlphaFoldDB" id="A0A0A1TWF2"/>
<reference evidence="2 3" key="1">
    <citation type="submission" date="2012-10" db="EMBL/GenBank/DDBJ databases">
        <authorList>
            <person name="Zafar N."/>
            <person name="Inman J."/>
            <person name="Hall N."/>
            <person name="Lorenzi H."/>
            <person name="Caler E."/>
        </authorList>
    </citation>
    <scope>NUCLEOTIDE SEQUENCE [LARGE SCALE GENOMIC DNA]</scope>
    <source>
        <strain evidence="2 3">IP1</strain>
    </source>
</reference>
<organism evidence="2 3">
    <name type="scientific">Entamoeba invadens IP1</name>
    <dbReference type="NCBI Taxonomy" id="370355"/>
    <lineage>
        <taxon>Eukaryota</taxon>
        <taxon>Amoebozoa</taxon>
        <taxon>Evosea</taxon>
        <taxon>Archamoebae</taxon>
        <taxon>Mastigamoebida</taxon>
        <taxon>Entamoebidae</taxon>
        <taxon>Entamoeba</taxon>
    </lineage>
</organism>
<dbReference type="Proteomes" id="UP000014680">
    <property type="component" value="Unassembled WGS sequence"/>
</dbReference>
<name>A0A0A1TWF2_ENTIV</name>
<sequence length="392" mass="43387">MLFLLITLLIYSVVSTKFLIVTKDGLDAAYLRVFPDTCYDMSPLYPGKYAKFSISADNTISAQMGISCTLMLSIPVPNGFKYTVSEILPAYEVRGRMFGVDTCEYPAAEGTVEVYMKSGCWLMSNSSVSVTRQDGKINFNTFNQHCETLQGKFMFDYGTCNSLEPIFNEKIYIQLYKEETADEKTAVYAQRANYDSLLIGYEPEKCYKTDTDNNIYSQFSVQNGVVTVKTGNSCNTLKASNMKTAGSSDVYLYSSTSLPQHIVSGKIFGSNTCAAESNENVGELYPRVGCFKVLDGKYVQYSTSGSNVDVTFYTDDKCTVVESDSKTNFGECKDIKEVLGVSAYFKPTQTAPVRDPVADGKQIPVTPVIKPNEADKAFGFVMFFVVVILVIL</sequence>
<accession>A0A0A1TWF2</accession>
<evidence type="ECO:0000313" key="2">
    <source>
        <dbReference type="EMBL" id="ELP83658.1"/>
    </source>
</evidence>
<protein>
    <submittedName>
        <fullName evidence="2">Uncharacterized protein</fullName>
    </submittedName>
</protein>
<dbReference type="EMBL" id="KB207240">
    <property type="protein sequence ID" value="ELP83658.1"/>
    <property type="molecule type" value="Genomic_DNA"/>
</dbReference>
<feature type="chain" id="PRO_5001980288" evidence="1">
    <location>
        <begin position="17"/>
        <end position="392"/>
    </location>
</feature>
<gene>
    <name evidence="2" type="ORF">EIN_467120</name>
</gene>
<dbReference type="VEuPathDB" id="AmoebaDB:EIN_467120"/>
<keyword evidence="3" id="KW-1185">Reference proteome</keyword>
<dbReference type="GeneID" id="14882731"/>
<dbReference type="RefSeq" id="XP_004183004.1">
    <property type="nucleotide sequence ID" value="XM_004182956.1"/>
</dbReference>
<keyword evidence="1" id="KW-0732">Signal</keyword>
<evidence type="ECO:0000313" key="3">
    <source>
        <dbReference type="Proteomes" id="UP000014680"/>
    </source>
</evidence>